<evidence type="ECO:0000313" key="2">
    <source>
        <dbReference type="Proteomes" id="UP000054564"/>
    </source>
</evidence>
<name>A0A0L0VE31_9BASI</name>
<dbReference type="AlphaFoldDB" id="A0A0L0VE31"/>
<gene>
    <name evidence="1" type="ORF">PSTG_09512</name>
</gene>
<dbReference type="Proteomes" id="UP000054564">
    <property type="component" value="Unassembled WGS sequence"/>
</dbReference>
<keyword evidence="2" id="KW-1185">Reference proteome</keyword>
<organism evidence="1 2">
    <name type="scientific">Puccinia striiformis f. sp. tritici PST-78</name>
    <dbReference type="NCBI Taxonomy" id="1165861"/>
    <lineage>
        <taxon>Eukaryota</taxon>
        <taxon>Fungi</taxon>
        <taxon>Dikarya</taxon>
        <taxon>Basidiomycota</taxon>
        <taxon>Pucciniomycotina</taxon>
        <taxon>Pucciniomycetes</taxon>
        <taxon>Pucciniales</taxon>
        <taxon>Pucciniaceae</taxon>
        <taxon>Puccinia</taxon>
    </lineage>
</organism>
<reference evidence="2" key="1">
    <citation type="submission" date="2014-03" db="EMBL/GenBank/DDBJ databases">
        <title>The Genome Sequence of Puccinia striiformis f. sp. tritici PST-78.</title>
        <authorList>
            <consortium name="The Broad Institute Genome Sequencing Platform"/>
            <person name="Cuomo C."/>
            <person name="Hulbert S."/>
            <person name="Chen X."/>
            <person name="Walker B."/>
            <person name="Young S.K."/>
            <person name="Zeng Q."/>
            <person name="Gargeya S."/>
            <person name="Fitzgerald M."/>
            <person name="Haas B."/>
            <person name="Abouelleil A."/>
            <person name="Alvarado L."/>
            <person name="Arachchi H.M."/>
            <person name="Berlin A.M."/>
            <person name="Chapman S.B."/>
            <person name="Goldberg J."/>
            <person name="Griggs A."/>
            <person name="Gujja S."/>
            <person name="Hansen M."/>
            <person name="Howarth C."/>
            <person name="Imamovic A."/>
            <person name="Larimer J."/>
            <person name="McCowan C."/>
            <person name="Montmayeur A."/>
            <person name="Murphy C."/>
            <person name="Neiman D."/>
            <person name="Pearson M."/>
            <person name="Priest M."/>
            <person name="Roberts A."/>
            <person name="Saif S."/>
            <person name="Shea T."/>
            <person name="Sisk P."/>
            <person name="Sykes S."/>
            <person name="Wortman J."/>
            <person name="Nusbaum C."/>
            <person name="Birren B."/>
        </authorList>
    </citation>
    <scope>NUCLEOTIDE SEQUENCE [LARGE SCALE GENOMIC DNA]</scope>
    <source>
        <strain evidence="2">race PST-78</strain>
    </source>
</reference>
<evidence type="ECO:0000313" key="1">
    <source>
        <dbReference type="EMBL" id="KNE97249.1"/>
    </source>
</evidence>
<protein>
    <submittedName>
        <fullName evidence="1">Uncharacterized protein</fullName>
    </submittedName>
</protein>
<comment type="caution">
    <text evidence="1">The sequence shown here is derived from an EMBL/GenBank/DDBJ whole genome shotgun (WGS) entry which is preliminary data.</text>
</comment>
<proteinExistence type="predicted"/>
<dbReference type="EMBL" id="AJIL01000071">
    <property type="protein sequence ID" value="KNE97249.1"/>
    <property type="molecule type" value="Genomic_DNA"/>
</dbReference>
<dbReference type="STRING" id="1165861.A0A0L0VE31"/>
<sequence length="250" mass="29073">MVKHRRHVPNGKKFFNADNLSGCTIIIDYSRSINKLYWTERSRSISLRDFLLPLVPVDMELLLIILKLRENCELLFAQVAEHPRFRYYGNTIVLEEDAEKPTLDDRIPIRLKTLKPEYDVVLLSYGVGNDTIQEAYREKKIHRISYQVEQLVEGSTLRSSEEEVQAAFTTRELQELFANVEIRIDRELLDDPAESIAEPGALSRMAIKGRLSTRLLEIMLKASNRPFRPTGSRTTVQYLRPKKFQNNHNK</sequence>
<accession>A0A0L0VE31</accession>